<sequence>MSTPTIAFVHGAFADSSGWATSLDALAGAGLPVLAIPNQLRGLAHDAAYVRSVVDTLDGPVVLVGHSYGGAVIGEAARGAERVAALVFVAAYILDEGESIATVLDPQRFPGGLLGPETTLERPFPNAESPGGTDGDLYITSEHFSKVFAADVPEDQARSMAWTQRPLSLSALTGSAAARPAWHDTPSWALIAEQDNAIPPAGQRWMAERAGSTYGTVASSHAVMVSQPSAVTETVLEAVRSVS</sequence>
<dbReference type="SUPFAM" id="SSF53474">
    <property type="entry name" value="alpha/beta-Hydrolases"/>
    <property type="match status" value="1"/>
</dbReference>
<dbReference type="OrthoDB" id="64996at2"/>
<dbReference type="PANTHER" id="PTHR37017">
    <property type="entry name" value="AB HYDROLASE-1 DOMAIN-CONTAINING PROTEIN-RELATED"/>
    <property type="match status" value="1"/>
</dbReference>
<evidence type="ECO:0000313" key="2">
    <source>
        <dbReference type="EMBL" id="SFC49239.1"/>
    </source>
</evidence>
<feature type="domain" description="AB hydrolase-1" evidence="1">
    <location>
        <begin position="8"/>
        <end position="232"/>
    </location>
</feature>
<proteinExistence type="predicted"/>
<name>A0A1I1JKV9_9ACTN</name>
<dbReference type="AlphaFoldDB" id="A0A1I1JKV9"/>
<reference evidence="2 3" key="1">
    <citation type="submission" date="2016-10" db="EMBL/GenBank/DDBJ databases">
        <authorList>
            <person name="de Groot N.N."/>
        </authorList>
    </citation>
    <scope>NUCLEOTIDE SEQUENCE [LARGE SCALE GENOMIC DNA]</scope>
    <source>
        <strain evidence="2 3">CGMCC 1.7056</strain>
    </source>
</reference>
<accession>A0A1I1JKV9</accession>
<organism evidence="2 3">
    <name type="scientific">Nocardioides terrae</name>
    <dbReference type="NCBI Taxonomy" id="574651"/>
    <lineage>
        <taxon>Bacteria</taxon>
        <taxon>Bacillati</taxon>
        <taxon>Actinomycetota</taxon>
        <taxon>Actinomycetes</taxon>
        <taxon>Propionibacteriales</taxon>
        <taxon>Nocardioidaceae</taxon>
        <taxon>Nocardioides</taxon>
    </lineage>
</organism>
<dbReference type="Gene3D" id="3.40.50.1820">
    <property type="entry name" value="alpha/beta hydrolase"/>
    <property type="match status" value="1"/>
</dbReference>
<dbReference type="GO" id="GO:0003824">
    <property type="term" value="F:catalytic activity"/>
    <property type="evidence" value="ECO:0007669"/>
    <property type="project" value="UniProtKB-ARBA"/>
</dbReference>
<evidence type="ECO:0000313" key="3">
    <source>
        <dbReference type="Proteomes" id="UP000198832"/>
    </source>
</evidence>
<evidence type="ECO:0000259" key="1">
    <source>
        <dbReference type="Pfam" id="PF12697"/>
    </source>
</evidence>
<dbReference type="InterPro" id="IPR029058">
    <property type="entry name" value="AB_hydrolase_fold"/>
</dbReference>
<dbReference type="InterPro" id="IPR052897">
    <property type="entry name" value="Sec-Metab_Biosynth_Hydrolase"/>
</dbReference>
<keyword evidence="3" id="KW-1185">Reference proteome</keyword>
<protein>
    <submittedName>
        <fullName evidence="2">Pimeloyl-ACP methyl ester carboxylesterase</fullName>
    </submittedName>
</protein>
<dbReference type="Proteomes" id="UP000198832">
    <property type="component" value="Unassembled WGS sequence"/>
</dbReference>
<dbReference type="RefSeq" id="WP_091123496.1">
    <property type="nucleotide sequence ID" value="NZ_FOLB01000007.1"/>
</dbReference>
<dbReference type="Pfam" id="PF12697">
    <property type="entry name" value="Abhydrolase_6"/>
    <property type="match status" value="1"/>
</dbReference>
<gene>
    <name evidence="2" type="ORF">SAMN04487968_10756</name>
</gene>
<dbReference type="PANTHER" id="PTHR37017:SF11">
    <property type="entry name" value="ESTERASE_LIPASE_THIOESTERASE DOMAIN-CONTAINING PROTEIN"/>
    <property type="match status" value="1"/>
</dbReference>
<dbReference type="EMBL" id="FOLB01000007">
    <property type="protein sequence ID" value="SFC49239.1"/>
    <property type="molecule type" value="Genomic_DNA"/>
</dbReference>
<dbReference type="InterPro" id="IPR000073">
    <property type="entry name" value="AB_hydrolase_1"/>
</dbReference>
<dbReference type="STRING" id="574651.SAMN04487968_10756"/>